<evidence type="ECO:0000313" key="1">
    <source>
        <dbReference type="EMBL" id="CCI51331.1"/>
    </source>
</evidence>
<keyword evidence="2" id="KW-1185">Reference proteome</keyword>
<dbReference type="Proteomes" id="UP000035720">
    <property type="component" value="Unassembled WGS sequence"/>
</dbReference>
<reference evidence="1 2" key="1">
    <citation type="journal article" date="2013" name="ISME J.">
        <title>A metabolic model for members of the genus Tetrasphaera involved in enhanced biological phosphorus removal.</title>
        <authorList>
            <person name="Kristiansen R."/>
            <person name="Nguyen H.T.T."/>
            <person name="Saunders A.M."/>
            <person name="Nielsen J.L."/>
            <person name="Wimmer R."/>
            <person name="Le V.Q."/>
            <person name="McIlroy S.J."/>
            <person name="Petrovski S."/>
            <person name="Seviour R.J."/>
            <person name="Calteau A."/>
            <person name="Nielsen K.L."/>
            <person name="Nielsen P.H."/>
        </authorList>
    </citation>
    <scope>NUCLEOTIDE SEQUENCE [LARGE SCALE GENOMIC DNA]</scope>
    <source>
        <strain evidence="1 2">Ben 74</strain>
    </source>
</reference>
<comment type="caution">
    <text evidence="1">The sequence shown here is derived from an EMBL/GenBank/DDBJ whole genome shotgun (WGS) entry which is preliminary data.</text>
</comment>
<name>A0A077M2N8_9MICO</name>
<dbReference type="RefSeq" id="WP_157038347.1">
    <property type="nucleotide sequence ID" value="NZ_HF571038.1"/>
</dbReference>
<dbReference type="EMBL" id="CAJC01000001">
    <property type="protein sequence ID" value="CCI51331.1"/>
    <property type="molecule type" value="Genomic_DNA"/>
</dbReference>
<dbReference type="STRING" id="1193518.BN13_10069"/>
<evidence type="ECO:0000313" key="2">
    <source>
        <dbReference type="Proteomes" id="UP000035720"/>
    </source>
</evidence>
<proteinExistence type="predicted"/>
<sequence length="187" mass="20749">MLGIMLCGASDTADLARSFAEVTQGLGGEPWHYQTGEILYLNNATASWEGNSRRTVAAADLCVFVILRRHGEITWSTELRAALDGGKPFIVLCLDTTYAEYLALTRNVAVDAIADDNKRRLVETMTELESERQLTVATFDFNTFKDVYRREAAKLFEEALQLLSERSKRQTLIALLGDPAGSVRPTV</sequence>
<gene>
    <name evidence="1" type="ORF">BN13_10069</name>
</gene>
<dbReference type="AlphaFoldDB" id="A0A077M2N8"/>
<organism evidence="1 2">
    <name type="scientific">Nostocoides jenkinsii Ben 74</name>
    <dbReference type="NCBI Taxonomy" id="1193518"/>
    <lineage>
        <taxon>Bacteria</taxon>
        <taxon>Bacillati</taxon>
        <taxon>Actinomycetota</taxon>
        <taxon>Actinomycetes</taxon>
        <taxon>Micrococcales</taxon>
        <taxon>Intrasporangiaceae</taxon>
        <taxon>Nostocoides</taxon>
    </lineage>
</organism>
<accession>A0A077M2N8</accession>
<dbReference type="OrthoDB" id="135105at2"/>
<protein>
    <submittedName>
        <fullName evidence="1">Uncharacterized protein</fullName>
    </submittedName>
</protein>